<proteinExistence type="predicted"/>
<keyword evidence="2" id="KW-0378">Hydrolase</keyword>
<keyword evidence="2" id="KW-0645">Protease</keyword>
<dbReference type="GO" id="GO:0008233">
    <property type="term" value="F:peptidase activity"/>
    <property type="evidence" value="ECO:0007669"/>
    <property type="project" value="UniProtKB-KW"/>
</dbReference>
<dbReference type="Proteomes" id="UP000557392">
    <property type="component" value="Unassembled WGS sequence"/>
</dbReference>
<keyword evidence="1" id="KW-1133">Transmembrane helix</keyword>
<accession>A0A7W6NVM4</accession>
<evidence type="ECO:0000256" key="1">
    <source>
        <dbReference type="SAM" id="Phobius"/>
    </source>
</evidence>
<evidence type="ECO:0000313" key="3">
    <source>
        <dbReference type="Proteomes" id="UP000557392"/>
    </source>
</evidence>
<feature type="transmembrane region" description="Helical" evidence="1">
    <location>
        <begin position="15"/>
        <end position="35"/>
    </location>
</feature>
<comment type="caution">
    <text evidence="2">The sequence shown here is derived from an EMBL/GenBank/DDBJ whole genome shotgun (WGS) entry which is preliminary data.</text>
</comment>
<keyword evidence="1" id="KW-0812">Transmembrane</keyword>
<dbReference type="AlphaFoldDB" id="A0A7W6NVM4"/>
<organism evidence="2 3">
    <name type="scientific">Sphingomonas kyeonggiensis</name>
    <dbReference type="NCBI Taxonomy" id="1268553"/>
    <lineage>
        <taxon>Bacteria</taxon>
        <taxon>Pseudomonadati</taxon>
        <taxon>Pseudomonadota</taxon>
        <taxon>Alphaproteobacteria</taxon>
        <taxon>Sphingomonadales</taxon>
        <taxon>Sphingomonadaceae</taxon>
        <taxon>Sphingomonas</taxon>
    </lineage>
</organism>
<reference evidence="2 3" key="1">
    <citation type="submission" date="2020-08" db="EMBL/GenBank/DDBJ databases">
        <title>Genomic Encyclopedia of Type Strains, Phase IV (KMG-IV): sequencing the most valuable type-strain genomes for metagenomic binning, comparative biology and taxonomic classification.</title>
        <authorList>
            <person name="Goeker M."/>
        </authorList>
    </citation>
    <scope>NUCLEOTIDE SEQUENCE [LARGE SCALE GENOMIC DNA]</scope>
    <source>
        <strain evidence="2 3">DSM 101806</strain>
    </source>
</reference>
<name>A0A7W6NVM4_9SPHN</name>
<dbReference type="RefSeq" id="WP_183995407.1">
    <property type="nucleotide sequence ID" value="NZ_JACIEH010000001.1"/>
</dbReference>
<dbReference type="EMBL" id="JACIEH010000001">
    <property type="protein sequence ID" value="MBB4097627.1"/>
    <property type="molecule type" value="Genomic_DNA"/>
</dbReference>
<protein>
    <submittedName>
        <fullName evidence="2">Lon protease-like protein</fullName>
    </submittedName>
</protein>
<dbReference type="GO" id="GO:0006508">
    <property type="term" value="P:proteolysis"/>
    <property type="evidence" value="ECO:0007669"/>
    <property type="project" value="UniProtKB-KW"/>
</dbReference>
<gene>
    <name evidence="2" type="ORF">GGR46_001160</name>
</gene>
<keyword evidence="3" id="KW-1185">Reference proteome</keyword>
<evidence type="ECO:0000313" key="2">
    <source>
        <dbReference type="EMBL" id="MBB4097627.1"/>
    </source>
</evidence>
<sequence>MRAVAEQAKLWIGPVLKLLEAVSYVAAVVALFLLWKQLSDDASTKRAENALNYIEQFNTGEVSKSRQNLNRVWLPYAADIDRINAADGLRDQQADQFISKAIAAYDEKNPNEPATLSVGEISSFYDQVQTCIEVAACDATILQAALKASATDFHKTYASTISVMRRTMSPEIGRGLERFIASSPKK</sequence>
<keyword evidence="1" id="KW-0472">Membrane</keyword>